<evidence type="ECO:0000313" key="3">
    <source>
        <dbReference type="Proteomes" id="UP001222932"/>
    </source>
</evidence>
<keyword evidence="3" id="KW-1185">Reference proteome</keyword>
<dbReference type="Proteomes" id="UP001222932">
    <property type="component" value="Unassembled WGS sequence"/>
</dbReference>
<name>A0AAD3TNV4_9TREE</name>
<organism evidence="2 3">
    <name type="scientific">Cutaneotrichosporon spelunceum</name>
    <dbReference type="NCBI Taxonomy" id="1672016"/>
    <lineage>
        <taxon>Eukaryota</taxon>
        <taxon>Fungi</taxon>
        <taxon>Dikarya</taxon>
        <taxon>Basidiomycota</taxon>
        <taxon>Agaricomycotina</taxon>
        <taxon>Tremellomycetes</taxon>
        <taxon>Trichosporonales</taxon>
        <taxon>Trichosporonaceae</taxon>
        <taxon>Cutaneotrichosporon</taxon>
    </lineage>
</organism>
<sequence length="570" mass="60899">MLRPLSATRLAARRTFPRHPALRALATTPTRAASSKKPPMPLDMPREDYAEPAVYTLSIISRTFKYLIYGTLGLGVTAYAVFEGVHAYIEHVPLAPPSHAAEGDAYAWADENQAWTGGARGGTDPALGWRGRHALRGAWLCWEWGAGDANSTIARHPHGKQGMISYSKKGALSVDRGYELAEEYIDAAIRVAEKKGMVFPPGLPYSPDEMRAHTDASPEPGTPDATALDLLTLKAGLLERMGEDTLDHARELYARVAGAYKHTEGAVMGARAMRLAHKLGDLAQRAGETDVAWRWWNWGLERAGMRLPPLKSEEERGSSWWPFGSSTPSEATTMDVPATALATPLRRAAVSILVSASAASAQAGALPTSAAVQAAGLSLLPATTPSTPQAGESAAGLQELWDAQRHALFTLHSASVTHAQDKNAQGKNAKGKNASALDLAAQSADESEAVLAVLNPTLPAALSKPKSNPCTQPAKRLVRDTLTTGAEAYYTLGVLVERSADKGKDKDTDTLHRLEHAAESFERAMSLSAAEEGEDDGRGRGRGRGDWARQRVDAILEGICARAGPGRATY</sequence>
<proteinExistence type="predicted"/>
<feature type="compositionally biased region" description="Basic and acidic residues" evidence="1">
    <location>
        <begin position="536"/>
        <end position="547"/>
    </location>
</feature>
<comment type="caution">
    <text evidence="2">The sequence shown here is derived from an EMBL/GenBank/DDBJ whole genome shotgun (WGS) entry which is preliminary data.</text>
</comment>
<dbReference type="EMBL" id="BTCM01000001">
    <property type="protein sequence ID" value="GMK54017.1"/>
    <property type="molecule type" value="Genomic_DNA"/>
</dbReference>
<feature type="region of interest" description="Disordered" evidence="1">
    <location>
        <begin position="23"/>
        <end position="43"/>
    </location>
</feature>
<evidence type="ECO:0000256" key="1">
    <source>
        <dbReference type="SAM" id="MobiDB-lite"/>
    </source>
</evidence>
<feature type="compositionally biased region" description="Low complexity" evidence="1">
    <location>
        <begin position="23"/>
        <end position="33"/>
    </location>
</feature>
<dbReference type="AlphaFoldDB" id="A0AAD3TNV4"/>
<reference evidence="2" key="1">
    <citation type="journal article" date="2023" name="BMC Genomics">
        <title>Chromosome-level genome assemblies of Cutaneotrichosporon spp. (Trichosporonales, Basidiomycota) reveal imbalanced evolution between nucleotide sequences and chromosome synteny.</title>
        <authorList>
            <person name="Kobayashi Y."/>
            <person name="Kayamori A."/>
            <person name="Aoki K."/>
            <person name="Shiwa Y."/>
            <person name="Matsutani M."/>
            <person name="Fujita N."/>
            <person name="Sugita T."/>
            <person name="Iwasaki W."/>
            <person name="Tanaka N."/>
            <person name="Takashima M."/>
        </authorList>
    </citation>
    <scope>NUCLEOTIDE SEQUENCE</scope>
    <source>
        <strain evidence="2">HIS016</strain>
    </source>
</reference>
<reference evidence="2" key="2">
    <citation type="submission" date="2023-06" db="EMBL/GenBank/DDBJ databases">
        <authorList>
            <person name="Kobayashi Y."/>
            <person name="Kayamori A."/>
            <person name="Aoki K."/>
            <person name="Shiwa Y."/>
            <person name="Fujita N."/>
            <person name="Sugita T."/>
            <person name="Iwasaki W."/>
            <person name="Tanaka N."/>
            <person name="Takashima M."/>
        </authorList>
    </citation>
    <scope>NUCLEOTIDE SEQUENCE</scope>
    <source>
        <strain evidence="2">HIS016</strain>
    </source>
</reference>
<accession>A0AAD3TNV4</accession>
<protein>
    <submittedName>
        <fullName evidence="2">Uncharacterized protein</fullName>
    </submittedName>
</protein>
<evidence type="ECO:0000313" key="2">
    <source>
        <dbReference type="EMBL" id="GMK54017.1"/>
    </source>
</evidence>
<feature type="region of interest" description="Disordered" evidence="1">
    <location>
        <begin position="524"/>
        <end position="547"/>
    </location>
</feature>
<gene>
    <name evidence="2" type="ORF">CspeluHIS016_0106030</name>
</gene>